<dbReference type="EMBL" id="CP000302">
    <property type="protein sequence ID" value="ABE55329.1"/>
    <property type="molecule type" value="Genomic_DNA"/>
</dbReference>
<proteinExistence type="predicted"/>
<dbReference type="Pfam" id="PF17784">
    <property type="entry name" value="Sulfotransfer_4"/>
    <property type="match status" value="2"/>
</dbReference>
<dbReference type="KEGG" id="sdn:Sden_2047"/>
<keyword evidence="2" id="KW-1185">Reference proteome</keyword>
<dbReference type="eggNOG" id="COG1216">
    <property type="taxonomic scope" value="Bacteria"/>
</dbReference>
<protein>
    <recommendedName>
        <fullName evidence="3">Sulfotransferase family protein</fullName>
    </recommendedName>
</protein>
<dbReference type="AlphaFoldDB" id="Q12MJ7"/>
<gene>
    <name evidence="1" type="ordered locus">Sden_2047</name>
</gene>
<sequence>MSKVFIIGLPRTGTTSISVALLEMGLSVAHTAFTKKAFEMADAVTDAPCFSDYMHLDRIFPHAKFIYLTREMAKWVPSIIMLLEKMAPHLDPKTGKFNPILKRSFHHTFPGTLPLTENELIDCYTRHEQAVLSYFEGRDDFLSIDISKQGSLLEMKMFLGIEAQGSADFPKLNVGRDVASWKDYKHPNKINSNLAGVEHRKYYDYALVDYRTY</sequence>
<dbReference type="InterPro" id="IPR027417">
    <property type="entry name" value="P-loop_NTPase"/>
</dbReference>
<dbReference type="STRING" id="318161.Sden_2047"/>
<dbReference type="RefSeq" id="WP_011496485.1">
    <property type="nucleotide sequence ID" value="NC_007954.1"/>
</dbReference>
<dbReference type="InterPro" id="IPR040632">
    <property type="entry name" value="Sulfotransfer_4"/>
</dbReference>
<accession>Q12MJ7</accession>
<dbReference type="Gene3D" id="3.40.50.300">
    <property type="entry name" value="P-loop containing nucleotide triphosphate hydrolases"/>
    <property type="match status" value="1"/>
</dbReference>
<dbReference type="OrthoDB" id="7855297at2"/>
<dbReference type="PANTHER" id="PTHR36978">
    <property type="entry name" value="P-LOOP CONTAINING NUCLEOTIDE TRIPHOSPHATE HYDROLASE"/>
    <property type="match status" value="1"/>
</dbReference>
<evidence type="ECO:0000313" key="2">
    <source>
        <dbReference type="Proteomes" id="UP000001982"/>
    </source>
</evidence>
<dbReference type="SUPFAM" id="SSF52540">
    <property type="entry name" value="P-loop containing nucleoside triphosphate hydrolases"/>
    <property type="match status" value="1"/>
</dbReference>
<dbReference type="HOGENOM" id="CLU_084474_0_0_6"/>
<dbReference type="Proteomes" id="UP000001982">
    <property type="component" value="Chromosome"/>
</dbReference>
<evidence type="ECO:0008006" key="3">
    <source>
        <dbReference type="Google" id="ProtNLM"/>
    </source>
</evidence>
<dbReference type="PANTHER" id="PTHR36978:SF4">
    <property type="entry name" value="P-LOOP CONTAINING NUCLEOSIDE TRIPHOSPHATE HYDROLASE PROTEIN"/>
    <property type="match status" value="1"/>
</dbReference>
<evidence type="ECO:0000313" key="1">
    <source>
        <dbReference type="EMBL" id="ABE55329.1"/>
    </source>
</evidence>
<name>Q12MJ7_SHEDO</name>
<organism evidence="1 2">
    <name type="scientific">Shewanella denitrificans (strain OS217 / ATCC BAA-1090 / DSM 15013)</name>
    <dbReference type="NCBI Taxonomy" id="318161"/>
    <lineage>
        <taxon>Bacteria</taxon>
        <taxon>Pseudomonadati</taxon>
        <taxon>Pseudomonadota</taxon>
        <taxon>Gammaproteobacteria</taxon>
        <taxon>Alteromonadales</taxon>
        <taxon>Shewanellaceae</taxon>
        <taxon>Shewanella</taxon>
    </lineage>
</organism>
<reference evidence="1 2" key="1">
    <citation type="submission" date="2006-03" db="EMBL/GenBank/DDBJ databases">
        <title>Complete sequence of Shewanella denitrificans OS217.</title>
        <authorList>
            <consortium name="US DOE Joint Genome Institute"/>
            <person name="Copeland A."/>
            <person name="Lucas S."/>
            <person name="Lapidus A."/>
            <person name="Barry K."/>
            <person name="Detter J.C."/>
            <person name="Glavina del Rio T."/>
            <person name="Hammon N."/>
            <person name="Israni S."/>
            <person name="Dalin E."/>
            <person name="Tice H."/>
            <person name="Pitluck S."/>
            <person name="Brettin T."/>
            <person name="Bruce D."/>
            <person name="Han C."/>
            <person name="Tapia R."/>
            <person name="Gilna P."/>
            <person name="Kiss H."/>
            <person name="Schmutz J."/>
            <person name="Larimer F."/>
            <person name="Land M."/>
            <person name="Hauser L."/>
            <person name="Kyrpides N."/>
            <person name="Lykidis A."/>
            <person name="Richardson P."/>
        </authorList>
    </citation>
    <scope>NUCLEOTIDE SEQUENCE [LARGE SCALE GENOMIC DNA]</scope>
    <source>
        <strain evidence="2">OS217 / ATCC BAA-1090 / DSM 15013</strain>
    </source>
</reference>